<sequence length="25" mass="2725">NNNAGNVLTFGGGTRLMVKPREYLC</sequence>
<name>A0A2R8PE81_CALJA</name>
<dbReference type="Proteomes" id="UP000008225">
    <property type="component" value="Chromosome 10"/>
</dbReference>
<reference evidence="1" key="1">
    <citation type="submission" date="2009-03" db="EMBL/GenBank/DDBJ databases">
        <authorList>
            <person name="Warren W."/>
            <person name="Ye L."/>
            <person name="Minx P."/>
            <person name="Worley K."/>
            <person name="Gibbs R."/>
            <person name="Wilson R.K."/>
        </authorList>
    </citation>
    <scope>NUCLEOTIDE SEQUENCE [LARGE SCALE GENOMIC DNA]</scope>
</reference>
<evidence type="ECO:0000313" key="2">
    <source>
        <dbReference type="Proteomes" id="UP000008225"/>
    </source>
</evidence>
<dbReference type="Ensembl" id="ENSCJAT00000071324.2">
    <property type="protein sequence ID" value="ENSCJAP00000061854.1"/>
    <property type="gene ID" value="ENSCJAG00000039105.2"/>
</dbReference>
<reference evidence="1" key="2">
    <citation type="submission" date="2025-08" db="UniProtKB">
        <authorList>
            <consortium name="Ensembl"/>
        </authorList>
    </citation>
    <scope>IDENTIFICATION</scope>
</reference>
<reference evidence="1" key="3">
    <citation type="submission" date="2025-09" db="UniProtKB">
        <authorList>
            <consortium name="Ensembl"/>
        </authorList>
    </citation>
    <scope>IDENTIFICATION</scope>
</reference>
<keyword evidence="2" id="KW-1185">Reference proteome</keyword>
<organism evidence="1 2">
    <name type="scientific">Callithrix jacchus</name>
    <name type="common">White-tufted-ear marmoset</name>
    <name type="synonym">Simia Jacchus</name>
    <dbReference type="NCBI Taxonomy" id="9483"/>
    <lineage>
        <taxon>Eukaryota</taxon>
        <taxon>Metazoa</taxon>
        <taxon>Chordata</taxon>
        <taxon>Craniata</taxon>
        <taxon>Vertebrata</taxon>
        <taxon>Euteleostomi</taxon>
        <taxon>Mammalia</taxon>
        <taxon>Eutheria</taxon>
        <taxon>Euarchontoglires</taxon>
        <taxon>Primates</taxon>
        <taxon>Haplorrhini</taxon>
        <taxon>Platyrrhini</taxon>
        <taxon>Cebidae</taxon>
        <taxon>Callitrichinae</taxon>
        <taxon>Callithrix</taxon>
        <taxon>Callithrix</taxon>
    </lineage>
</organism>
<dbReference type="GeneTree" id="ENSGT01080000258109"/>
<proteinExistence type="predicted"/>
<evidence type="ECO:0000313" key="1">
    <source>
        <dbReference type="Ensembl" id="ENSCJAP00000061854.1"/>
    </source>
</evidence>
<protein>
    <submittedName>
        <fullName evidence="1">Uncharacterized protein</fullName>
    </submittedName>
</protein>
<accession>A0A2R8PE81</accession>
<dbReference type="InParanoid" id="A0A2R8PE81"/>
<dbReference type="AlphaFoldDB" id="A0A2R8PE81"/>